<evidence type="ECO:0000313" key="3">
    <source>
        <dbReference type="Proteomes" id="UP000772434"/>
    </source>
</evidence>
<accession>A0A9P5U2P9</accession>
<dbReference type="InterPro" id="IPR036047">
    <property type="entry name" value="F-box-like_dom_sf"/>
</dbReference>
<proteinExistence type="predicted"/>
<sequence length="409" mass="46452">MSSPIELPDDVLFNIVKFLRPPDIFSVRKTCKRLQAITMDRHTVGNLERVLIRSCRLNNLWVNPSAKPVCKKVWSIDSSAYGGIGHEMEFVEIYQGRYLVLRHEKVILVFDLQTKHEIFRYNAPMDELFDFLWLDVGRNKIVDDNPSDFFLPFWTSKSTNMSSVKISRLGAVSIVDLPAFNPENVFHLSGNEFAIFATLQDYMTGSQQAVHFPSQMVYPLHSGLMIDYNIFSDPVFLPGGYVLVSFDFFDRPSDHHFELYRLSCHIEGMPLMPTHRGCFVCEDVDRVSLLSSDITLGDRSELTGRIWIFMHLTGGHNNNSYNGCLTFSEVSHRDSLHELQLTVHSAGKSRVRGKPRWLLCQVSIDSGEPLVCTGAQLDVDKIGMHSVEVSQGYLVTRELGGEINIVDLV</sequence>
<feature type="domain" description="F-box" evidence="1">
    <location>
        <begin position="1"/>
        <end position="47"/>
    </location>
</feature>
<dbReference type="Pfam" id="PF12937">
    <property type="entry name" value="F-box-like"/>
    <property type="match status" value="1"/>
</dbReference>
<dbReference type="InterPro" id="IPR001810">
    <property type="entry name" value="F-box_dom"/>
</dbReference>
<dbReference type="Gene3D" id="1.20.1280.50">
    <property type="match status" value="1"/>
</dbReference>
<dbReference type="SMART" id="SM00256">
    <property type="entry name" value="FBOX"/>
    <property type="match status" value="1"/>
</dbReference>
<dbReference type="AlphaFoldDB" id="A0A9P5U2P9"/>
<dbReference type="EMBL" id="JADNRY010000139">
    <property type="protein sequence ID" value="KAF9063767.1"/>
    <property type="molecule type" value="Genomic_DNA"/>
</dbReference>
<protein>
    <recommendedName>
        <fullName evidence="1">F-box domain-containing protein</fullName>
    </recommendedName>
</protein>
<dbReference type="SUPFAM" id="SSF81383">
    <property type="entry name" value="F-box domain"/>
    <property type="match status" value="1"/>
</dbReference>
<dbReference type="Proteomes" id="UP000772434">
    <property type="component" value="Unassembled WGS sequence"/>
</dbReference>
<gene>
    <name evidence="2" type="ORF">BDP27DRAFT_1334653</name>
</gene>
<evidence type="ECO:0000259" key="1">
    <source>
        <dbReference type="PROSITE" id="PS50181"/>
    </source>
</evidence>
<evidence type="ECO:0000313" key="2">
    <source>
        <dbReference type="EMBL" id="KAF9063767.1"/>
    </source>
</evidence>
<name>A0A9P5U2P9_9AGAR</name>
<comment type="caution">
    <text evidence="2">The sequence shown here is derived from an EMBL/GenBank/DDBJ whole genome shotgun (WGS) entry which is preliminary data.</text>
</comment>
<dbReference type="PROSITE" id="PS50181">
    <property type="entry name" value="FBOX"/>
    <property type="match status" value="1"/>
</dbReference>
<reference evidence="2" key="1">
    <citation type="submission" date="2020-11" db="EMBL/GenBank/DDBJ databases">
        <authorList>
            <consortium name="DOE Joint Genome Institute"/>
            <person name="Ahrendt S."/>
            <person name="Riley R."/>
            <person name="Andreopoulos W."/>
            <person name="Labutti K."/>
            <person name="Pangilinan J."/>
            <person name="Ruiz-Duenas F.J."/>
            <person name="Barrasa J.M."/>
            <person name="Sanchez-Garcia M."/>
            <person name="Camarero S."/>
            <person name="Miyauchi S."/>
            <person name="Serrano A."/>
            <person name="Linde D."/>
            <person name="Babiker R."/>
            <person name="Drula E."/>
            <person name="Ayuso-Fernandez I."/>
            <person name="Pacheco R."/>
            <person name="Padilla G."/>
            <person name="Ferreira P."/>
            <person name="Barriuso J."/>
            <person name="Kellner H."/>
            <person name="Castanera R."/>
            <person name="Alfaro M."/>
            <person name="Ramirez L."/>
            <person name="Pisabarro A.G."/>
            <person name="Kuo A."/>
            <person name="Tritt A."/>
            <person name="Lipzen A."/>
            <person name="He G."/>
            <person name="Yan M."/>
            <person name="Ng V."/>
            <person name="Cullen D."/>
            <person name="Martin F."/>
            <person name="Rosso M.-N."/>
            <person name="Henrissat B."/>
            <person name="Hibbett D."/>
            <person name="Martinez A.T."/>
            <person name="Grigoriev I.V."/>
        </authorList>
    </citation>
    <scope>NUCLEOTIDE SEQUENCE</scope>
    <source>
        <strain evidence="2">AH 40177</strain>
    </source>
</reference>
<organism evidence="2 3">
    <name type="scientific">Rhodocollybia butyracea</name>
    <dbReference type="NCBI Taxonomy" id="206335"/>
    <lineage>
        <taxon>Eukaryota</taxon>
        <taxon>Fungi</taxon>
        <taxon>Dikarya</taxon>
        <taxon>Basidiomycota</taxon>
        <taxon>Agaricomycotina</taxon>
        <taxon>Agaricomycetes</taxon>
        <taxon>Agaricomycetidae</taxon>
        <taxon>Agaricales</taxon>
        <taxon>Marasmiineae</taxon>
        <taxon>Omphalotaceae</taxon>
        <taxon>Rhodocollybia</taxon>
    </lineage>
</organism>
<keyword evidence="3" id="KW-1185">Reference proteome</keyword>